<feature type="coiled-coil region" evidence="1">
    <location>
        <begin position="37"/>
        <end position="64"/>
    </location>
</feature>
<comment type="caution">
    <text evidence="2">The sequence shown here is derived from an EMBL/GenBank/DDBJ whole genome shotgun (WGS) entry which is preliminary data.</text>
</comment>
<dbReference type="RefSeq" id="WP_207976693.1">
    <property type="nucleotide sequence ID" value="NZ_JAGDEL010000004.1"/>
</dbReference>
<keyword evidence="3" id="KW-1185">Reference proteome</keyword>
<sequence>MSLLEIVFSEVLQRNYRQHDRIQRNEDQRLRKIQVGLNQIDELAEAFEQRMDLTESEMEKWIIKNKNNEIKK</sequence>
<evidence type="ECO:0000313" key="2">
    <source>
        <dbReference type="EMBL" id="MBO1511576.1"/>
    </source>
</evidence>
<reference evidence="2 3" key="1">
    <citation type="submission" date="2021-03" db="EMBL/GenBank/DDBJ databases">
        <title>Whole genome sequence of Metabacillus bambusae BG109.</title>
        <authorList>
            <person name="Jeong J.W."/>
        </authorList>
    </citation>
    <scope>NUCLEOTIDE SEQUENCE [LARGE SCALE GENOMIC DNA]</scope>
    <source>
        <strain evidence="2 3">BG109</strain>
    </source>
</reference>
<gene>
    <name evidence="2" type="ORF">I7822_07835</name>
</gene>
<dbReference type="Proteomes" id="UP000663981">
    <property type="component" value="Unassembled WGS sequence"/>
</dbReference>
<keyword evidence="1" id="KW-0175">Coiled coil</keyword>
<organism evidence="2 3">
    <name type="scientific">Metabacillus bambusae</name>
    <dbReference type="NCBI Taxonomy" id="2795218"/>
    <lineage>
        <taxon>Bacteria</taxon>
        <taxon>Bacillati</taxon>
        <taxon>Bacillota</taxon>
        <taxon>Bacilli</taxon>
        <taxon>Bacillales</taxon>
        <taxon>Bacillaceae</taxon>
        <taxon>Metabacillus</taxon>
    </lineage>
</organism>
<name>A0ABS3MZX6_9BACI</name>
<evidence type="ECO:0000256" key="1">
    <source>
        <dbReference type="SAM" id="Coils"/>
    </source>
</evidence>
<evidence type="ECO:0000313" key="3">
    <source>
        <dbReference type="Proteomes" id="UP000663981"/>
    </source>
</evidence>
<proteinExistence type="predicted"/>
<protein>
    <submittedName>
        <fullName evidence="2">Uncharacterized protein</fullName>
    </submittedName>
</protein>
<dbReference type="EMBL" id="JAGDEL010000004">
    <property type="protein sequence ID" value="MBO1511576.1"/>
    <property type="molecule type" value="Genomic_DNA"/>
</dbReference>
<accession>A0ABS3MZX6</accession>